<feature type="region of interest" description="Disordered" evidence="1">
    <location>
        <begin position="1492"/>
        <end position="1553"/>
    </location>
</feature>
<feature type="compositionally biased region" description="Polar residues" evidence="1">
    <location>
        <begin position="1211"/>
        <end position="1231"/>
    </location>
</feature>
<feature type="compositionally biased region" description="Polar residues" evidence="1">
    <location>
        <begin position="1"/>
        <end position="10"/>
    </location>
</feature>
<feature type="compositionally biased region" description="Basic and acidic residues" evidence="1">
    <location>
        <begin position="12"/>
        <end position="23"/>
    </location>
</feature>
<protein>
    <recommendedName>
        <fullName evidence="4">Telomere-associated protein Rif1 N-terminal domain-containing protein</fullName>
    </recommendedName>
</protein>
<dbReference type="SUPFAM" id="SSF48371">
    <property type="entry name" value="ARM repeat"/>
    <property type="match status" value="2"/>
</dbReference>
<dbReference type="OrthoDB" id="2591260at2759"/>
<comment type="caution">
    <text evidence="2">The sequence shown here is derived from an EMBL/GenBank/DDBJ whole genome shotgun (WGS) entry which is preliminary data.</text>
</comment>
<name>A0A369J6Y2_HYPMA</name>
<evidence type="ECO:0000256" key="1">
    <source>
        <dbReference type="SAM" id="MobiDB-lite"/>
    </source>
</evidence>
<evidence type="ECO:0000313" key="3">
    <source>
        <dbReference type="Proteomes" id="UP000076154"/>
    </source>
</evidence>
<organism evidence="2 3">
    <name type="scientific">Hypsizygus marmoreus</name>
    <name type="common">White beech mushroom</name>
    <name type="synonym">Agaricus marmoreus</name>
    <dbReference type="NCBI Taxonomy" id="39966"/>
    <lineage>
        <taxon>Eukaryota</taxon>
        <taxon>Fungi</taxon>
        <taxon>Dikarya</taxon>
        <taxon>Basidiomycota</taxon>
        <taxon>Agaricomycotina</taxon>
        <taxon>Agaricomycetes</taxon>
        <taxon>Agaricomycetidae</taxon>
        <taxon>Agaricales</taxon>
        <taxon>Tricholomatineae</taxon>
        <taxon>Lyophyllaceae</taxon>
        <taxon>Hypsizygus</taxon>
    </lineage>
</organism>
<reference evidence="2" key="1">
    <citation type="submission" date="2018-04" db="EMBL/GenBank/DDBJ databases">
        <title>Whole genome sequencing of Hypsizygus marmoreus.</title>
        <authorList>
            <person name="Choi I.-G."/>
            <person name="Min B."/>
            <person name="Kim J.-G."/>
            <person name="Kim S."/>
            <person name="Oh Y.-L."/>
            <person name="Kong W.-S."/>
            <person name="Park H."/>
            <person name="Jeong J."/>
            <person name="Song E.-S."/>
        </authorList>
    </citation>
    <scope>NUCLEOTIDE SEQUENCE [LARGE SCALE GENOMIC DNA]</scope>
    <source>
        <strain evidence="2">51987-8</strain>
    </source>
</reference>
<accession>A0A369J6Y2</accession>
<dbReference type="InterPro" id="IPR016024">
    <property type="entry name" value="ARM-type_fold"/>
</dbReference>
<feature type="region of interest" description="Disordered" evidence="1">
    <location>
        <begin position="1432"/>
        <end position="1478"/>
    </location>
</feature>
<feature type="region of interest" description="Disordered" evidence="1">
    <location>
        <begin position="1"/>
        <end position="23"/>
    </location>
</feature>
<dbReference type="Proteomes" id="UP000076154">
    <property type="component" value="Unassembled WGS sequence"/>
</dbReference>
<feature type="region of interest" description="Disordered" evidence="1">
    <location>
        <begin position="1175"/>
        <end position="1281"/>
    </location>
</feature>
<evidence type="ECO:0008006" key="4">
    <source>
        <dbReference type="Google" id="ProtNLM"/>
    </source>
</evidence>
<keyword evidence="3" id="KW-1185">Reference proteome</keyword>
<gene>
    <name evidence="2" type="ORF">Hypma_004765</name>
</gene>
<dbReference type="EMBL" id="LUEZ02000184">
    <property type="protein sequence ID" value="RDB15244.1"/>
    <property type="molecule type" value="Genomic_DNA"/>
</dbReference>
<dbReference type="STRING" id="39966.A0A369J6Y2"/>
<evidence type="ECO:0000313" key="2">
    <source>
        <dbReference type="EMBL" id="RDB15244.1"/>
    </source>
</evidence>
<proteinExistence type="predicted"/>
<feature type="compositionally biased region" description="Basic and acidic residues" evidence="1">
    <location>
        <begin position="1266"/>
        <end position="1275"/>
    </location>
</feature>
<feature type="compositionally biased region" description="Low complexity" evidence="1">
    <location>
        <begin position="1177"/>
        <end position="1201"/>
    </location>
</feature>
<feature type="compositionally biased region" description="Basic residues" evidence="1">
    <location>
        <begin position="1252"/>
        <end position="1265"/>
    </location>
</feature>
<sequence length="1584" mass="173595">MSLLTPPSTSHRGKDKENRDLDPSTRVVFSEFNKIHTLGASPKFPTTATASRLPPGKSILKKCSALLVPFPQEVEREITPEPSDPLVNLTYLTYPVSTIIGSNDATELRHLIEAYSILTARLRASVTGATDIDASWPLFQPLRKNREALVEAVVRDLGRALVDPHSVAKEEEPPLRILLPSPKNTPKKKKKDGMTAEQVKYARDLCTTSHAVIRLLSLALTLPAVRNIFTDAQLREILTAVLAIPLADELPTPNARKTCALAIWLIQTQRLPSEVLTPAADRIALALRRGIDGELGKEGKKGSASDGLKAIHDLSIYLPSLFIPKFTYSLLPSILSNLLAPTLTLRTQACHALGGFVLGATELPRSSIHTQISQMISAFVTTPAPPKPMSPTKSLSSPLKSASQESQIVRTLRTTLQATEPSHTAHGPVWGLSVLSSFIVLLNSALMTDPKLSRTMSTLASLGMRHKRNTVRGLACIMWRCITWVYIQPPLPPAEDDDDEGEEEKESDDEQEKCEARMQKGRQSWWELVSSVTELETGVCTIVAQLSSPLVPTCRGNEDENEPLRHILEILNKMVTKDTDTCGSAVEVLKQLVGSSPSSYSASDSQQPGTLIPRALFSALPGLLTVDFTSLKSAVNPLYEETHKAEDVRALTREEMAQDGLWEGLVKAWRAILGSQAMWEGVPTKALWRDLVGIWDGLIGVPLGTLLDAADEDGVAEFALRAIDVLIDDILEDANLDLTPKYVSTPCKSRKVSFPVSSSNASPGTLKLQFTRDLWAATRTLVPHGLLENGGSKLLACLMKNAEEFTDFASSGYNAFSSRDSQSESERANEEWAAFCVDVLGVCGVEALKAFWGYANDEGERAWEWRWSPEERRAVWRVFVREWMGMAEAGWEGAVVLLGVPFMDGYSFDLKQEDQDQWCELLEHGIAKALDYGYDSFTVLSTLTHVVSTTNHASPTAAASCIRLVEFVMSHVAKEIADARELPESVLEFVNDVLREAYPPPPRLNQTFMWAGRAVSDVVAACPGEMVRALLEALAESMIVWIEDAERAWNVEDLEYDIITLYQNILVRIQELRLSADTLRTFATVIGAPFSGRMEMRAVAAEAFKDFWEATYAHLAEPAKGWPDEIKNCIQAVFGNGDSIEESKPEESCGSSTELDPSPLAAPFCASPASITQNSRTLVVSTRPSTPTTPTASTSSASLSTPPRPHKPSIYSFTQLPVHSPTSPMPSSISVSHALPIPALSISVSQPQTPRRTPRSPRHGSAKRRRLEDGDKENESPSSRVHIRSVAERIALRSPEHVWVDGMAKSVALGKRKVSDGQYGGDERPSPSKKGRKVVVYTVDVEEDSEDERIVEASLVEKCDSTDDAFAAASPTPHSCSSSKDLDLTLLPFPIPKKRKRGVFMESVEVPHFDQVYPRLRSCSSFDSALLGLRTPSSTRSTRQTRSASKAATAASSSTPWLLHTTTNINDSSRKRRRASAEDIFSSSPIRVLKYHDPKPQSKLVKSPGGSSELSSDDDPHIGQVTPHHLISPELLRSRGRYEDPPSDDSVMPASPSRDIVQRRLQRLGSLNGGAKVLAPLEMKSLIA</sequence>
<dbReference type="InParanoid" id="A0A369J6Y2"/>
<feature type="region of interest" description="Disordered" evidence="1">
    <location>
        <begin position="492"/>
        <end position="516"/>
    </location>
</feature>
<feature type="compositionally biased region" description="Low complexity" evidence="1">
    <location>
        <begin position="1432"/>
        <end position="1455"/>
    </location>
</feature>
<feature type="compositionally biased region" description="Acidic residues" evidence="1">
    <location>
        <begin position="494"/>
        <end position="512"/>
    </location>
</feature>